<dbReference type="InterPro" id="IPR050300">
    <property type="entry name" value="GDXG_lipolytic_enzyme"/>
</dbReference>
<dbReference type="EMBL" id="CP021252">
    <property type="protein sequence ID" value="ART20375.1"/>
    <property type="molecule type" value="Genomic_DNA"/>
</dbReference>
<dbReference type="InterPro" id="IPR049492">
    <property type="entry name" value="BD-FAE-like_dom"/>
</dbReference>
<accession>A0A2Z2IZ91</accession>
<keyword evidence="3" id="KW-0732">Signal</keyword>
<protein>
    <recommendedName>
        <fullName evidence="4">BD-FAE-like domain-containing protein</fullName>
    </recommendedName>
</protein>
<dbReference type="PANTHER" id="PTHR48081">
    <property type="entry name" value="AB HYDROLASE SUPERFAMILY PROTEIN C4A8.06C"/>
    <property type="match status" value="1"/>
</dbReference>
<dbReference type="SUPFAM" id="SSF53474">
    <property type="entry name" value="alpha/beta-Hydrolases"/>
    <property type="match status" value="1"/>
</dbReference>
<proteinExistence type="predicted"/>
<organism evidence="5 6">
    <name type="scientific">Corynebacterium striatum</name>
    <dbReference type="NCBI Taxonomy" id="43770"/>
    <lineage>
        <taxon>Bacteria</taxon>
        <taxon>Bacillati</taxon>
        <taxon>Actinomycetota</taxon>
        <taxon>Actinomycetes</taxon>
        <taxon>Mycobacteriales</taxon>
        <taxon>Corynebacteriaceae</taxon>
        <taxon>Corynebacterium</taxon>
    </lineage>
</organism>
<feature type="chain" id="PRO_5016443727" description="BD-FAE-like domain-containing protein" evidence="3">
    <location>
        <begin position="29"/>
        <end position="323"/>
    </location>
</feature>
<dbReference type="Pfam" id="PF20434">
    <property type="entry name" value="BD-FAE"/>
    <property type="match status" value="1"/>
</dbReference>
<evidence type="ECO:0000256" key="1">
    <source>
        <dbReference type="ARBA" id="ARBA00022801"/>
    </source>
</evidence>
<feature type="signal peptide" evidence="3">
    <location>
        <begin position="1"/>
        <end position="28"/>
    </location>
</feature>
<keyword evidence="1" id="KW-0378">Hydrolase</keyword>
<evidence type="ECO:0000256" key="3">
    <source>
        <dbReference type="SAM" id="SignalP"/>
    </source>
</evidence>
<dbReference type="AlphaFoldDB" id="A0A2Z2IZ91"/>
<gene>
    <name evidence="5" type="ORF">CBE89_01805</name>
</gene>
<dbReference type="Proteomes" id="UP000250197">
    <property type="component" value="Chromosome"/>
</dbReference>
<feature type="region of interest" description="Disordered" evidence="2">
    <location>
        <begin position="34"/>
        <end position="57"/>
    </location>
</feature>
<feature type="domain" description="BD-FAE-like" evidence="4">
    <location>
        <begin position="82"/>
        <end position="276"/>
    </location>
</feature>
<evidence type="ECO:0000259" key="4">
    <source>
        <dbReference type="Pfam" id="PF20434"/>
    </source>
</evidence>
<reference evidence="5 6" key="1">
    <citation type="submission" date="2017-05" db="EMBL/GenBank/DDBJ databases">
        <title>Complete genome sequence of Corynebacterium striatum KC-Na-1 isolated from Neophocaena asiaeorientalis in Korea.</title>
        <authorList>
            <person name="Kim J.H."/>
            <person name="Lee K."/>
        </authorList>
    </citation>
    <scope>NUCLEOTIDE SEQUENCE [LARGE SCALE GENOMIC DNA]</scope>
    <source>
        <strain evidence="5 6">KC-Na-01</strain>
    </source>
</reference>
<dbReference type="Gene3D" id="3.40.50.1820">
    <property type="entry name" value="alpha/beta hydrolase"/>
    <property type="match status" value="1"/>
</dbReference>
<dbReference type="KEGG" id="cstr:CBE89_01805"/>
<evidence type="ECO:0000313" key="6">
    <source>
        <dbReference type="Proteomes" id="UP000250197"/>
    </source>
</evidence>
<feature type="compositionally biased region" description="Low complexity" evidence="2">
    <location>
        <begin position="42"/>
        <end position="52"/>
    </location>
</feature>
<dbReference type="InterPro" id="IPR029058">
    <property type="entry name" value="AB_hydrolase_fold"/>
</dbReference>
<evidence type="ECO:0000313" key="5">
    <source>
        <dbReference type="EMBL" id="ART20375.1"/>
    </source>
</evidence>
<dbReference type="RefSeq" id="WP_086890556.1">
    <property type="nucleotide sequence ID" value="NZ_CP021252.1"/>
</dbReference>
<sequence>MAKGVLRSCTPAVAAALTLLAGFCASCADNSAGSGESGMEHSASQASATQSTKKPEVSAKKLVYAHEHERQHGFLVTPKKQQPGKKLPLVVFFHGGGWQEKSTAQSAAPAVNDIVEHGAAVWNVEYRGVSIDGEDAPGGWPMTYQDVAAAIDFIPQLANHSDVPLDLNNVVVAGYSAGGNLSTWTCSRPVLAPDAPGAHPAFHVDKCVGIAGVYDMELAFQQHDKFVRTLLGGTPQEVPEHYVDASPADNVNKKARVLVLHGENDEMVNVDEVTRFADFAKQRGLNIDAVIFDDAKHLSWTNPAGFQWQQARRTILEQVGIKS</sequence>
<dbReference type="GO" id="GO:0016787">
    <property type="term" value="F:hydrolase activity"/>
    <property type="evidence" value="ECO:0007669"/>
    <property type="project" value="UniProtKB-KW"/>
</dbReference>
<name>A0A2Z2IZ91_CORST</name>
<evidence type="ECO:0000256" key="2">
    <source>
        <dbReference type="SAM" id="MobiDB-lite"/>
    </source>
</evidence>